<feature type="transmembrane region" description="Helical" evidence="1">
    <location>
        <begin position="304"/>
        <end position="327"/>
    </location>
</feature>
<dbReference type="SMART" id="SM00327">
    <property type="entry name" value="VWA"/>
    <property type="match status" value="1"/>
</dbReference>
<dbReference type="Proteomes" id="UP000036938">
    <property type="component" value="Unassembled WGS sequence"/>
</dbReference>
<proteinExistence type="predicted"/>
<dbReference type="OrthoDB" id="6206554at2"/>
<dbReference type="SUPFAM" id="SSF53300">
    <property type="entry name" value="vWA-like"/>
    <property type="match status" value="1"/>
</dbReference>
<feature type="domain" description="VWFA" evidence="2">
    <location>
        <begin position="90"/>
        <end position="284"/>
    </location>
</feature>
<reference evidence="3 4" key="1">
    <citation type="journal article" date="2015" name="Int. J. Syst. Evol. Microbiol.">
        <title>Aestuariivita atlantica sp. nov., isolated from deep sea sediment of the Atlantic Ocean.</title>
        <authorList>
            <person name="Li G."/>
            <person name="Lai Q."/>
            <person name="Du Y."/>
            <person name="Liu X."/>
            <person name="Sun F."/>
            <person name="Shao Z."/>
        </authorList>
    </citation>
    <scope>NUCLEOTIDE SEQUENCE [LARGE SCALE GENOMIC DNA]</scope>
    <source>
        <strain evidence="3 4">22II-S11-z3</strain>
    </source>
</reference>
<accession>A0A0L1JT55</accession>
<dbReference type="PANTHER" id="PTHR22550:SF18">
    <property type="entry name" value="VWFA DOMAIN-CONTAINING PROTEIN"/>
    <property type="match status" value="1"/>
</dbReference>
<dbReference type="InterPro" id="IPR033881">
    <property type="entry name" value="vWA_BatA_type"/>
</dbReference>
<dbReference type="Gene3D" id="3.40.50.410">
    <property type="entry name" value="von Willebrand factor, type A domain"/>
    <property type="match status" value="1"/>
</dbReference>
<dbReference type="PROSITE" id="PS50234">
    <property type="entry name" value="VWFA"/>
    <property type="match status" value="1"/>
</dbReference>
<dbReference type="PRINTS" id="PR00453">
    <property type="entry name" value="VWFADOMAIN"/>
</dbReference>
<keyword evidence="1" id="KW-1133">Transmembrane helix</keyword>
<dbReference type="InterPro" id="IPR050768">
    <property type="entry name" value="UPF0353/GerABKA_families"/>
</dbReference>
<dbReference type="PATRIC" id="fig|1317121.7.peg.1196"/>
<gene>
    <name evidence="3" type="ORF">ATO11_04125</name>
</gene>
<comment type="caution">
    <text evidence="3">The sequence shown here is derived from an EMBL/GenBank/DDBJ whole genome shotgun (WGS) entry which is preliminary data.</text>
</comment>
<dbReference type="EMBL" id="AQQZ01000002">
    <property type="protein sequence ID" value="KNG94598.1"/>
    <property type="molecule type" value="Genomic_DNA"/>
</dbReference>
<dbReference type="STRING" id="1317121.ATO11_04125"/>
<evidence type="ECO:0000256" key="1">
    <source>
        <dbReference type="SAM" id="Phobius"/>
    </source>
</evidence>
<dbReference type="InterPro" id="IPR036465">
    <property type="entry name" value="vWFA_dom_sf"/>
</dbReference>
<dbReference type="RefSeq" id="WP_050529571.1">
    <property type="nucleotide sequence ID" value="NZ_AQQZ01000002.1"/>
</dbReference>
<dbReference type="PANTHER" id="PTHR22550">
    <property type="entry name" value="SPORE GERMINATION PROTEIN"/>
    <property type="match status" value="1"/>
</dbReference>
<protein>
    <recommendedName>
        <fullName evidence="2">VWFA domain-containing protein</fullName>
    </recommendedName>
</protein>
<keyword evidence="1" id="KW-0812">Transmembrane</keyword>
<evidence type="ECO:0000259" key="2">
    <source>
        <dbReference type="PROSITE" id="PS50234"/>
    </source>
</evidence>
<keyword evidence="1" id="KW-0472">Membrane</keyword>
<dbReference type="InterPro" id="IPR002035">
    <property type="entry name" value="VWF_A"/>
</dbReference>
<dbReference type="Pfam" id="PF00092">
    <property type="entry name" value="VWA"/>
    <property type="match status" value="1"/>
</dbReference>
<dbReference type="CDD" id="cd01467">
    <property type="entry name" value="vWA_BatA_type"/>
    <property type="match status" value="1"/>
</dbReference>
<name>A0A0L1JT55_9RHOB</name>
<keyword evidence="4" id="KW-1185">Reference proteome</keyword>
<sequence length="340" mass="36253">MTLTFLWPFAVLLLPVPLLARRLLPPRPEGADGALKVPFFKSLAGSSGGGMATRRVSALLAWVIWALLVAAMARPVIVGEPAPLPAEGRDIMMAVDLSGSMGREDFLANGRPATRLDVVKVAAGDFIARREGDRIGLVLFSDRAYVQAPLTFDRKVVGEFLDEAQVGLTGTETAIGDAIAVSLKRLKDRPEGDRVLVLLTDGANNAGVTPPLRAAELAKEMGVRIYTIGVGASQMVANTAFGQRLVNPSSDLDEETLTKIADLTGGRFFRATDAGGLAQVYREIDRLEPVEGDPQVVRPTISVFHWPLGLALILALSAGLARLSVLFPRHGGFATKEAAR</sequence>
<organism evidence="3 4">
    <name type="scientific">Pseudaestuariivita atlantica</name>
    <dbReference type="NCBI Taxonomy" id="1317121"/>
    <lineage>
        <taxon>Bacteria</taxon>
        <taxon>Pseudomonadati</taxon>
        <taxon>Pseudomonadota</taxon>
        <taxon>Alphaproteobacteria</taxon>
        <taxon>Rhodobacterales</taxon>
        <taxon>Paracoccaceae</taxon>
        <taxon>Pseudaestuariivita</taxon>
    </lineage>
</organism>
<dbReference type="AlphaFoldDB" id="A0A0L1JT55"/>
<evidence type="ECO:0000313" key="4">
    <source>
        <dbReference type="Proteomes" id="UP000036938"/>
    </source>
</evidence>
<evidence type="ECO:0000313" key="3">
    <source>
        <dbReference type="EMBL" id="KNG94598.1"/>
    </source>
</evidence>